<accession>A0ABX4YHQ4</accession>
<evidence type="ECO:0000313" key="2">
    <source>
        <dbReference type="Proteomes" id="UP000094669"/>
    </source>
</evidence>
<evidence type="ECO:0000313" key="1">
    <source>
        <dbReference type="EMBL" id="PNV74785.1"/>
    </source>
</evidence>
<gene>
    <name evidence="1" type="ORF">BES34_012510</name>
</gene>
<organism evidence="1 2">
    <name type="scientific">Leptospira inadai serovar Lyme</name>
    <dbReference type="NCBI Taxonomy" id="293084"/>
    <lineage>
        <taxon>Bacteria</taxon>
        <taxon>Pseudomonadati</taxon>
        <taxon>Spirochaetota</taxon>
        <taxon>Spirochaetia</taxon>
        <taxon>Leptospirales</taxon>
        <taxon>Leptospiraceae</taxon>
        <taxon>Leptospira</taxon>
    </lineage>
</organism>
<dbReference type="Gene3D" id="3.60.21.10">
    <property type="match status" value="1"/>
</dbReference>
<comment type="caution">
    <text evidence="1">The sequence shown here is derived from an EMBL/GenBank/DDBJ whole genome shotgun (WGS) entry which is preliminary data.</text>
</comment>
<dbReference type="EMBL" id="MCRM02000011">
    <property type="protein sequence ID" value="PNV74785.1"/>
    <property type="molecule type" value="Genomic_DNA"/>
</dbReference>
<dbReference type="SUPFAM" id="SSF56300">
    <property type="entry name" value="Metallo-dependent phosphatases"/>
    <property type="match status" value="1"/>
</dbReference>
<protein>
    <submittedName>
        <fullName evidence="1">Phosphoesterase</fullName>
    </submittedName>
</protein>
<name>A0ABX4YHQ4_9LEPT</name>
<proteinExistence type="predicted"/>
<keyword evidence="2" id="KW-1185">Reference proteome</keyword>
<dbReference type="RefSeq" id="WP_010414628.1">
    <property type="nucleotide sequence ID" value="NZ_MCRM02000011.1"/>
</dbReference>
<reference evidence="1" key="1">
    <citation type="submission" date="2018-01" db="EMBL/GenBank/DDBJ databases">
        <title>Genomic characterization of Leptospira inadai serogroup Lyme isolated from captured rat in Brazil and comparative analysis with human reference strain.</title>
        <authorList>
            <person name="Moreno L.Z."/>
            <person name="Loureiro A.P."/>
            <person name="Miraglia F."/>
            <person name="Kremer F.S."/>
            <person name="Eslabao M.R."/>
            <person name="Dellagostin O.A."/>
            <person name="Lilenbaum W."/>
            <person name="Moreno A.M."/>
        </authorList>
    </citation>
    <scope>NUCLEOTIDE SEQUENCE [LARGE SCALE GENOMIC DNA]</scope>
    <source>
        <strain evidence="1">M34/99</strain>
    </source>
</reference>
<dbReference type="Proteomes" id="UP000094669">
    <property type="component" value="Unassembled WGS sequence"/>
</dbReference>
<sequence length="502" mass="57534">MSKIRYIVISDVHFGAYNSLLTHIDEIDGVPPDKRFPVNALKTSPVLKDLMECLKTIVTSVNKGGKLPQFILLGDILELALGSMNDSAMTFERFLECAYGTKKPIYSDQLLYIPGNHDHHLWETAREKQYVDYIASLKPRDHIADSWHTTKMVDPDFILSDLLTGILRRSPRLRQAKALIAYPNYEIRAKDKGKSIILSHGNFLENIYSLMSSIQRVLLPEMDTGKELKTSTSFWGKLKRSLPFQSKLEPNKPESIYDLERENFAWIDFFWSTLGRSGKVGKGVGLIYDMLQDPKAVGRLSSNVSEYLLRNLDIRPLLKSVIQYALSFFLQKIVLKVGQSERGMSDSVLSEEVIRNLDVYFDTILPNQWKAETERKFPVKYSFIFGHTHKPFESHSQELGLASPHIPVYNTGGWVVDTIKEMRSHGGAILLIDEEADIVSFHAYKESDLKPSFHRLKDETNPLYDTLIRKVDLSSGNFKKLSSSFHKEIELRRKMLRTRVEE</sequence>
<dbReference type="InterPro" id="IPR029052">
    <property type="entry name" value="Metallo-depent_PP-like"/>
</dbReference>